<feature type="compositionally biased region" description="Low complexity" evidence="1">
    <location>
        <begin position="41"/>
        <end position="74"/>
    </location>
</feature>
<gene>
    <name evidence="2" type="ORF">V565_190560</name>
</gene>
<protein>
    <submittedName>
        <fullName evidence="2">Uncharacterized protein</fullName>
    </submittedName>
</protein>
<name>A0A074RMM0_9AGAM</name>
<reference evidence="2 3" key="1">
    <citation type="submission" date="2013-12" db="EMBL/GenBank/DDBJ databases">
        <authorList>
            <person name="Cubeta M."/>
            <person name="Pakala S."/>
            <person name="Fedorova N."/>
            <person name="Thomas E."/>
            <person name="Dean R."/>
            <person name="Jabaji S."/>
            <person name="Neate S."/>
            <person name="Toda T."/>
            <person name="Tavantzis S."/>
            <person name="Vilgalys R."/>
            <person name="Bharathan N."/>
            <person name="Pakala S."/>
            <person name="Losada L.S."/>
            <person name="Zafar N."/>
            <person name="Nierman W."/>
        </authorList>
    </citation>
    <scope>NUCLEOTIDE SEQUENCE [LARGE SCALE GENOMIC DNA]</scope>
    <source>
        <strain evidence="2 3">123E</strain>
    </source>
</reference>
<evidence type="ECO:0000256" key="1">
    <source>
        <dbReference type="SAM" id="MobiDB-lite"/>
    </source>
</evidence>
<dbReference type="HOGENOM" id="CLU_375140_0_0_1"/>
<feature type="compositionally biased region" description="Basic and acidic residues" evidence="1">
    <location>
        <begin position="134"/>
        <end position="144"/>
    </location>
</feature>
<evidence type="ECO:0000313" key="2">
    <source>
        <dbReference type="EMBL" id="KEP46600.1"/>
    </source>
</evidence>
<accession>A0A074RMM0</accession>
<dbReference type="Proteomes" id="UP000027456">
    <property type="component" value="Unassembled WGS sequence"/>
</dbReference>
<comment type="caution">
    <text evidence="2">The sequence shown here is derived from an EMBL/GenBank/DDBJ whole genome shotgun (WGS) entry which is preliminary data.</text>
</comment>
<feature type="compositionally biased region" description="Low complexity" evidence="1">
    <location>
        <begin position="10"/>
        <end position="28"/>
    </location>
</feature>
<proteinExistence type="predicted"/>
<feature type="region of interest" description="Disordered" evidence="1">
    <location>
        <begin position="720"/>
        <end position="740"/>
    </location>
</feature>
<dbReference type="EMBL" id="AZST01001030">
    <property type="protein sequence ID" value="KEP46600.1"/>
    <property type="molecule type" value="Genomic_DNA"/>
</dbReference>
<sequence>MWDLTKKLSRSGSKAGSSSSSSGAESTGKPPPKKTYRPFGISSAIPFASSASHRSSPPSLPRPSSAAPAGRQPSNVMAKSTFPPTRHYGLTTSDRVSSNQAQMATVIGGSDDGSSSLPESPRPVLPTQQPVARDLRLSSDDEPKQTQAVTATSRTRVQIERNMNTMRSEFEGLKTDVNGQLNRMEERQVRLETQQSLVLQKLDTLIEQISKAQVVAPTNFYAKEERPDLSEQPQSNEYFQLGSQIQGRRDHDKALEEFPIEHISRARDLTRSVARSLFGVKKLTTDATPVYYKEGRPDFFPKELTNRDGYCKPYPHWDISFADNYHWFSVYLSLWRSMVPKDSSAFEMACRGFTDRQLLVLLHDGPFKSLVTGWNTKKKEERLGNVEGRKGVDKEEEKAIKRGVSRTEAKTFVRGSYRPEVKKIAGPKWNPMWVKPTMSPEPSNGEGEKLVQRSQWRARWVSTVYTAIDNAERAKELAKPGIHRPPAKRTIQLVDSMPPVLYTGSGNNKKVDKYPLVMFSKRWRATKEGAEWMEASAHLIDQNLSERPDISGFVKAHPDPVASKSEVEGDLGVEQEVAYEGEDEDEDEAEGEGEGEVEVEDEGEGEGEGEGSGNEGVYKEVSDAWAGGDFPIDPKLPIQLPTQSTVYRPRPRVANGEPMHAKLGGTMLTCDTIAFGSLVDTIPADYIAPTSPSQPLPQAAGMSQESAVQTTYQFGATFDSSVPSAAATPNEAIRYPSEIQ</sequence>
<feature type="region of interest" description="Disordered" evidence="1">
    <location>
        <begin position="1"/>
        <end position="86"/>
    </location>
</feature>
<organism evidence="2 3">
    <name type="scientific">Rhizoctonia solani 123E</name>
    <dbReference type="NCBI Taxonomy" id="1423351"/>
    <lineage>
        <taxon>Eukaryota</taxon>
        <taxon>Fungi</taxon>
        <taxon>Dikarya</taxon>
        <taxon>Basidiomycota</taxon>
        <taxon>Agaricomycotina</taxon>
        <taxon>Agaricomycetes</taxon>
        <taxon>Cantharellales</taxon>
        <taxon>Ceratobasidiaceae</taxon>
        <taxon>Rhizoctonia</taxon>
    </lineage>
</organism>
<keyword evidence="3" id="KW-1185">Reference proteome</keyword>
<dbReference type="AlphaFoldDB" id="A0A074RMM0"/>
<feature type="region of interest" description="Disordered" evidence="1">
    <location>
        <begin position="550"/>
        <end position="616"/>
    </location>
</feature>
<feature type="region of interest" description="Disordered" evidence="1">
    <location>
        <begin position="134"/>
        <end position="153"/>
    </location>
</feature>
<feature type="region of interest" description="Disordered" evidence="1">
    <location>
        <begin position="106"/>
        <end position="129"/>
    </location>
</feature>
<evidence type="ECO:0000313" key="3">
    <source>
        <dbReference type="Proteomes" id="UP000027456"/>
    </source>
</evidence>
<feature type="compositionally biased region" description="Acidic residues" evidence="1">
    <location>
        <begin position="568"/>
        <end position="609"/>
    </location>
</feature>
<dbReference type="OrthoDB" id="3256235at2759"/>